<feature type="signal peptide" evidence="1">
    <location>
        <begin position="1"/>
        <end position="30"/>
    </location>
</feature>
<sequence>MNDSGLSLSKTAQKLLQLLILMSFVHNYVGVEEQCLRIGLIDNLEEDWLGTVQNHVFSKSKARTLRLARTI</sequence>
<keyword evidence="1" id="KW-0732">Signal</keyword>
<evidence type="ECO:0000313" key="2">
    <source>
        <dbReference type="EMBL" id="KAA6350351.1"/>
    </source>
</evidence>
<name>A0A5J4SXY3_9EUKA</name>
<feature type="chain" id="PRO_5023862904" evidence="1">
    <location>
        <begin position="31"/>
        <end position="71"/>
    </location>
</feature>
<dbReference type="Proteomes" id="UP000324800">
    <property type="component" value="Unassembled WGS sequence"/>
</dbReference>
<dbReference type="AlphaFoldDB" id="A0A5J4SXY3"/>
<evidence type="ECO:0000256" key="1">
    <source>
        <dbReference type="SAM" id="SignalP"/>
    </source>
</evidence>
<accession>A0A5J4SXY3</accession>
<reference evidence="2 3" key="1">
    <citation type="submission" date="2019-03" db="EMBL/GenBank/DDBJ databases">
        <title>Single cell metagenomics reveals metabolic interactions within the superorganism composed of flagellate Streblomastix strix and complex community of Bacteroidetes bacteria on its surface.</title>
        <authorList>
            <person name="Treitli S.C."/>
            <person name="Kolisko M."/>
            <person name="Husnik F."/>
            <person name="Keeling P."/>
            <person name="Hampl V."/>
        </authorList>
    </citation>
    <scope>NUCLEOTIDE SEQUENCE [LARGE SCALE GENOMIC DNA]</scope>
    <source>
        <strain evidence="2">ST1C</strain>
    </source>
</reference>
<proteinExistence type="predicted"/>
<gene>
    <name evidence="2" type="ORF">EZS28_051897</name>
</gene>
<evidence type="ECO:0000313" key="3">
    <source>
        <dbReference type="Proteomes" id="UP000324800"/>
    </source>
</evidence>
<organism evidence="2 3">
    <name type="scientific">Streblomastix strix</name>
    <dbReference type="NCBI Taxonomy" id="222440"/>
    <lineage>
        <taxon>Eukaryota</taxon>
        <taxon>Metamonada</taxon>
        <taxon>Preaxostyla</taxon>
        <taxon>Oxymonadida</taxon>
        <taxon>Streblomastigidae</taxon>
        <taxon>Streblomastix</taxon>
    </lineage>
</organism>
<dbReference type="EMBL" id="SNRW01039729">
    <property type="protein sequence ID" value="KAA6350351.1"/>
    <property type="molecule type" value="Genomic_DNA"/>
</dbReference>
<protein>
    <submittedName>
        <fullName evidence="2">Uncharacterized protein</fullName>
    </submittedName>
</protein>
<comment type="caution">
    <text evidence="2">The sequence shown here is derived from an EMBL/GenBank/DDBJ whole genome shotgun (WGS) entry which is preliminary data.</text>
</comment>